<accession>M7BIZ6</accession>
<protein>
    <submittedName>
        <fullName evidence="1">Uncharacterized protein</fullName>
    </submittedName>
</protein>
<name>M7BIZ6_CHEMY</name>
<sequence length="77" mass="8754">MKTEMYNQFQANKPALSCADGTFIPSADSHFVDTAITDMFEMYQLTSENMATTNTASYMDKFKLKLELLRYLSCSSD</sequence>
<evidence type="ECO:0000313" key="1">
    <source>
        <dbReference type="EMBL" id="EMP35650.1"/>
    </source>
</evidence>
<organism evidence="1 2">
    <name type="scientific">Chelonia mydas</name>
    <name type="common">Green sea-turtle</name>
    <name type="synonym">Chelonia agassizi</name>
    <dbReference type="NCBI Taxonomy" id="8469"/>
    <lineage>
        <taxon>Eukaryota</taxon>
        <taxon>Metazoa</taxon>
        <taxon>Chordata</taxon>
        <taxon>Craniata</taxon>
        <taxon>Vertebrata</taxon>
        <taxon>Euteleostomi</taxon>
        <taxon>Archelosauria</taxon>
        <taxon>Testudinata</taxon>
        <taxon>Testudines</taxon>
        <taxon>Cryptodira</taxon>
        <taxon>Durocryptodira</taxon>
        <taxon>Americhelydia</taxon>
        <taxon>Chelonioidea</taxon>
        <taxon>Cheloniidae</taxon>
        <taxon>Chelonia</taxon>
    </lineage>
</organism>
<proteinExistence type="predicted"/>
<gene>
    <name evidence="1" type="ORF">UY3_07182</name>
</gene>
<dbReference type="Proteomes" id="UP000031443">
    <property type="component" value="Unassembled WGS sequence"/>
</dbReference>
<keyword evidence="2" id="KW-1185">Reference proteome</keyword>
<dbReference type="EMBL" id="KB528134">
    <property type="protein sequence ID" value="EMP35650.1"/>
    <property type="molecule type" value="Genomic_DNA"/>
</dbReference>
<evidence type="ECO:0000313" key="2">
    <source>
        <dbReference type="Proteomes" id="UP000031443"/>
    </source>
</evidence>
<dbReference type="AlphaFoldDB" id="M7BIZ6"/>
<reference evidence="2" key="1">
    <citation type="journal article" date="2013" name="Nat. Genet.">
        <title>The draft genomes of soft-shell turtle and green sea turtle yield insights into the development and evolution of the turtle-specific body plan.</title>
        <authorList>
            <person name="Wang Z."/>
            <person name="Pascual-Anaya J."/>
            <person name="Zadissa A."/>
            <person name="Li W."/>
            <person name="Niimura Y."/>
            <person name="Huang Z."/>
            <person name="Li C."/>
            <person name="White S."/>
            <person name="Xiong Z."/>
            <person name="Fang D."/>
            <person name="Wang B."/>
            <person name="Ming Y."/>
            <person name="Chen Y."/>
            <person name="Zheng Y."/>
            <person name="Kuraku S."/>
            <person name="Pignatelli M."/>
            <person name="Herrero J."/>
            <person name="Beal K."/>
            <person name="Nozawa M."/>
            <person name="Li Q."/>
            <person name="Wang J."/>
            <person name="Zhang H."/>
            <person name="Yu L."/>
            <person name="Shigenobu S."/>
            <person name="Wang J."/>
            <person name="Liu J."/>
            <person name="Flicek P."/>
            <person name="Searle S."/>
            <person name="Wang J."/>
            <person name="Kuratani S."/>
            <person name="Yin Y."/>
            <person name="Aken B."/>
            <person name="Zhang G."/>
            <person name="Irie N."/>
        </authorList>
    </citation>
    <scope>NUCLEOTIDE SEQUENCE [LARGE SCALE GENOMIC DNA]</scope>
</reference>